<evidence type="ECO:0000313" key="12">
    <source>
        <dbReference type="RefSeq" id="XP_046587211.1"/>
    </source>
</evidence>
<feature type="transmembrane region" description="Helical" evidence="9">
    <location>
        <begin position="473"/>
        <end position="497"/>
    </location>
</feature>
<keyword evidence="6" id="KW-0067">ATP-binding</keyword>
<dbReference type="PROSITE" id="PS00211">
    <property type="entry name" value="ABC_TRANSPORTER_1"/>
    <property type="match status" value="1"/>
</dbReference>
<dbReference type="PANTHER" id="PTHR48041:SF133">
    <property type="entry name" value="GH24286P"/>
    <property type="match status" value="1"/>
</dbReference>
<feature type="transmembrane region" description="Helical" evidence="9">
    <location>
        <begin position="621"/>
        <end position="643"/>
    </location>
</feature>
<dbReference type="Pfam" id="PF01061">
    <property type="entry name" value="ABC2_membrane"/>
    <property type="match status" value="1"/>
</dbReference>
<protein>
    <submittedName>
        <fullName evidence="12">ATP-binding cassette subfamily G member 4-like</fullName>
    </submittedName>
</protein>
<feature type="transmembrane region" description="Helical" evidence="9">
    <location>
        <begin position="509"/>
        <end position="532"/>
    </location>
</feature>
<dbReference type="InterPro" id="IPR003439">
    <property type="entry name" value="ABC_transporter-like_ATP-bd"/>
</dbReference>
<evidence type="ECO:0000256" key="2">
    <source>
        <dbReference type="ARBA" id="ARBA00005814"/>
    </source>
</evidence>
<dbReference type="InterPro" id="IPR050352">
    <property type="entry name" value="ABCG_transporters"/>
</dbReference>
<dbReference type="PROSITE" id="PS50893">
    <property type="entry name" value="ABC_TRANSPORTER_2"/>
    <property type="match status" value="1"/>
</dbReference>
<feature type="transmembrane region" description="Helical" evidence="9">
    <location>
        <begin position="431"/>
        <end position="452"/>
    </location>
</feature>
<evidence type="ECO:0000313" key="11">
    <source>
        <dbReference type="Proteomes" id="UP000829291"/>
    </source>
</evidence>
<dbReference type="InterPro" id="IPR013525">
    <property type="entry name" value="ABC2_TM"/>
</dbReference>
<dbReference type="Proteomes" id="UP000829291">
    <property type="component" value="Chromosome 2"/>
</dbReference>
<comment type="subcellular location">
    <subcellularLocation>
        <location evidence="1">Membrane</location>
        <topology evidence="1">Multi-pass membrane protein</topology>
    </subcellularLocation>
</comment>
<dbReference type="Pfam" id="PF00005">
    <property type="entry name" value="ABC_tran"/>
    <property type="match status" value="1"/>
</dbReference>
<keyword evidence="5" id="KW-0547">Nucleotide-binding</keyword>
<dbReference type="Gene3D" id="3.40.50.300">
    <property type="entry name" value="P-loop containing nucleotide triphosphate hydrolases"/>
    <property type="match status" value="1"/>
</dbReference>
<dbReference type="InterPro" id="IPR027417">
    <property type="entry name" value="P-loop_NTPase"/>
</dbReference>
<evidence type="ECO:0000256" key="9">
    <source>
        <dbReference type="SAM" id="Phobius"/>
    </source>
</evidence>
<keyword evidence="3" id="KW-0813">Transport</keyword>
<feature type="transmembrane region" description="Helical" evidence="9">
    <location>
        <begin position="396"/>
        <end position="419"/>
    </location>
</feature>
<comment type="similarity">
    <text evidence="2">Belongs to the ABC transporter superfamily. ABCG family. Eye pigment precursor importer (TC 3.A.1.204) subfamily.</text>
</comment>
<keyword evidence="7 9" id="KW-1133">Transmembrane helix</keyword>
<keyword evidence="4 9" id="KW-0812">Transmembrane</keyword>
<evidence type="ECO:0000259" key="10">
    <source>
        <dbReference type="PROSITE" id="PS50893"/>
    </source>
</evidence>
<accession>A0ABM3FGS2</accession>
<dbReference type="SUPFAM" id="SSF52540">
    <property type="entry name" value="P-loop containing nucleoside triphosphate hydrolases"/>
    <property type="match status" value="1"/>
</dbReference>
<keyword evidence="8 9" id="KW-0472">Membrane</keyword>
<dbReference type="PANTHER" id="PTHR48041">
    <property type="entry name" value="ABC TRANSPORTER G FAMILY MEMBER 28"/>
    <property type="match status" value="1"/>
</dbReference>
<evidence type="ECO:0000256" key="3">
    <source>
        <dbReference type="ARBA" id="ARBA00022448"/>
    </source>
</evidence>
<reference evidence="12" key="1">
    <citation type="submission" date="2025-08" db="UniProtKB">
        <authorList>
            <consortium name="RefSeq"/>
        </authorList>
    </citation>
    <scope>IDENTIFICATION</scope>
    <source>
        <tissue evidence="12">Thorax and Abdomen</tissue>
    </source>
</reference>
<proteinExistence type="inferred from homology"/>
<gene>
    <name evidence="12" type="primary">LOC107216833</name>
</gene>
<sequence>MTQNDFKKLSEAVGGLRRPADLRLDLNIKPKNSSSESPTSPRISRSIDLGFTDVSYAVRTGILNRGRRELLKTVSGNFKAGELTAIMGPSGAGKSTLMDVLAGFTTSAVTGQVTVNGQPRNLATFRRASAYIMQEDNIQPLLTAEEAMHVAAELKLNLCKQDKTRRVEKILVALGLDEARHVLSGRLSGGQRKRLAIALELISNPPVMFFDEPTSGLDSVTSKQCIGLLKALAREGRTVICTIHQPSALLFDMIDHLYVVAQGYCLYTGGTSNMVSYLAEQGLCCPEYHNPADFILEVSAGDYGNFVPLLSRGIKNGSSNKWRSPAIGGLSKIEEMIASGLTTPVRAPRLPPTPILHMDKPEKDYHQITGEYATSFWKQLYVLLKRNVIRLSRDKFLTFTRISMHLLIALLVGTLYYQIGQDAAYVFDNFNLLFFSIMFLMFSAFNSTIITFPSELPIVMREHFNRWYKLRSFYLANKLADFPVQIVAASTFTLVVFFMSGQLPEIRRLLLYVTMCIVVSFVAQTVGLILGIGMDIRNGVIFGPLVILPFMIFSGFFVHINDAHPYMQWLFHISFLKYGFEGVMVAIYGYDRPKLDCSIVYCHYKYPRQLLKEVDMTEAEYWSSISILIGLYFALEVIAYIALRIRLKHRR</sequence>
<dbReference type="InterPro" id="IPR017871">
    <property type="entry name" value="ABC_transporter-like_CS"/>
</dbReference>
<evidence type="ECO:0000256" key="1">
    <source>
        <dbReference type="ARBA" id="ARBA00004141"/>
    </source>
</evidence>
<feature type="transmembrane region" description="Helical" evidence="9">
    <location>
        <begin position="539"/>
        <end position="560"/>
    </location>
</feature>
<dbReference type="GeneID" id="107216833"/>
<dbReference type="CDD" id="cd03213">
    <property type="entry name" value="ABCG_EPDR"/>
    <property type="match status" value="1"/>
</dbReference>
<evidence type="ECO:0000256" key="6">
    <source>
        <dbReference type="ARBA" id="ARBA00022840"/>
    </source>
</evidence>
<dbReference type="InterPro" id="IPR003593">
    <property type="entry name" value="AAA+_ATPase"/>
</dbReference>
<evidence type="ECO:0000256" key="5">
    <source>
        <dbReference type="ARBA" id="ARBA00022741"/>
    </source>
</evidence>
<dbReference type="RefSeq" id="XP_046587211.1">
    <property type="nucleotide sequence ID" value="XM_046731255.1"/>
</dbReference>
<organism evidence="11 12">
    <name type="scientific">Neodiprion lecontei</name>
    <name type="common">Redheaded pine sawfly</name>
    <dbReference type="NCBI Taxonomy" id="441921"/>
    <lineage>
        <taxon>Eukaryota</taxon>
        <taxon>Metazoa</taxon>
        <taxon>Ecdysozoa</taxon>
        <taxon>Arthropoda</taxon>
        <taxon>Hexapoda</taxon>
        <taxon>Insecta</taxon>
        <taxon>Pterygota</taxon>
        <taxon>Neoptera</taxon>
        <taxon>Endopterygota</taxon>
        <taxon>Hymenoptera</taxon>
        <taxon>Tenthredinoidea</taxon>
        <taxon>Diprionidae</taxon>
        <taxon>Diprioninae</taxon>
        <taxon>Neodiprion</taxon>
    </lineage>
</organism>
<evidence type="ECO:0000256" key="8">
    <source>
        <dbReference type="ARBA" id="ARBA00023136"/>
    </source>
</evidence>
<feature type="domain" description="ABC transporter" evidence="10">
    <location>
        <begin position="49"/>
        <end position="287"/>
    </location>
</feature>
<dbReference type="Pfam" id="PF19055">
    <property type="entry name" value="ABC2_membrane_7"/>
    <property type="match status" value="1"/>
</dbReference>
<evidence type="ECO:0000256" key="4">
    <source>
        <dbReference type="ARBA" id="ARBA00022692"/>
    </source>
</evidence>
<evidence type="ECO:0000256" key="7">
    <source>
        <dbReference type="ARBA" id="ARBA00022989"/>
    </source>
</evidence>
<name>A0ABM3FGS2_NEOLC</name>
<dbReference type="SMART" id="SM00382">
    <property type="entry name" value="AAA"/>
    <property type="match status" value="1"/>
</dbReference>
<keyword evidence="11" id="KW-1185">Reference proteome</keyword>
<dbReference type="InterPro" id="IPR043926">
    <property type="entry name" value="ABCG_dom"/>
</dbReference>